<proteinExistence type="predicted"/>
<gene>
    <name evidence="2" type="ORF">GYA93_13410</name>
</gene>
<evidence type="ECO:0000313" key="3">
    <source>
        <dbReference type="Proteomes" id="UP000466307"/>
    </source>
</evidence>
<dbReference type="GO" id="GO:0016491">
    <property type="term" value="F:oxidoreductase activity"/>
    <property type="evidence" value="ECO:0007669"/>
    <property type="project" value="InterPro"/>
</dbReference>
<dbReference type="AlphaFoldDB" id="A0A7K3LQP9"/>
<accession>A0A7K3LQP9</accession>
<dbReference type="Gene3D" id="3.40.50.80">
    <property type="entry name" value="Nucleotide-binding domain of ferredoxin-NADP reductase (FNR) module"/>
    <property type="match status" value="1"/>
</dbReference>
<sequence>MAKTLGFIADRFIAAGYAPVVTGRDRLGDNLLRLELESPDFTTATTTPGDSFAIMFSRNDFRHYTPAVLDRGTGRLTVIVGLHGNGPGEDVVLGLSVGDELPMMKWANRRNFVFDDGPAPIVVIGDATVIGLAMAFRDRIGASGRGFRAILEVPAADVAATAELVPGADVQAVGDTPGAAILTHLAAASFTDGSVFYLAGHGQSIQQQRTVLREVHSVPRKAIRTQPFWATGKVGL</sequence>
<name>A0A7K3LQP9_9ACTN</name>
<keyword evidence="3" id="KW-1185">Reference proteome</keyword>
<dbReference type="SUPFAM" id="SSF63380">
    <property type="entry name" value="Riboflavin synthase domain-like"/>
    <property type="match status" value="1"/>
</dbReference>
<dbReference type="Proteomes" id="UP000466307">
    <property type="component" value="Unassembled WGS sequence"/>
</dbReference>
<evidence type="ECO:0000259" key="1">
    <source>
        <dbReference type="PROSITE" id="PS51384"/>
    </source>
</evidence>
<feature type="domain" description="FAD-binding FR-type" evidence="1">
    <location>
        <begin position="14"/>
        <end position="115"/>
    </location>
</feature>
<dbReference type="PROSITE" id="PS51384">
    <property type="entry name" value="FAD_FR"/>
    <property type="match status" value="1"/>
</dbReference>
<dbReference type="InterPro" id="IPR017938">
    <property type="entry name" value="Riboflavin_synthase-like_b-brl"/>
</dbReference>
<dbReference type="RefSeq" id="WP_059037630.1">
    <property type="nucleotide sequence ID" value="NZ_JAADZU010000041.1"/>
</dbReference>
<dbReference type="InterPro" id="IPR039261">
    <property type="entry name" value="FNR_nucleotide-bd"/>
</dbReference>
<comment type="caution">
    <text evidence="2">The sequence shown here is derived from an EMBL/GenBank/DDBJ whole genome shotgun (WGS) entry which is preliminary data.</text>
</comment>
<dbReference type="EMBL" id="JAADZU010000041">
    <property type="protein sequence ID" value="NDK90569.1"/>
    <property type="molecule type" value="Genomic_DNA"/>
</dbReference>
<dbReference type="Pfam" id="PF04954">
    <property type="entry name" value="SIP"/>
    <property type="match status" value="1"/>
</dbReference>
<organism evidence="2 3">
    <name type="scientific">Gordonia desulfuricans</name>
    <dbReference type="NCBI Taxonomy" id="89051"/>
    <lineage>
        <taxon>Bacteria</taxon>
        <taxon>Bacillati</taxon>
        <taxon>Actinomycetota</taxon>
        <taxon>Actinomycetes</taxon>
        <taxon>Mycobacteriales</taxon>
        <taxon>Gordoniaceae</taxon>
        <taxon>Gordonia</taxon>
    </lineage>
</organism>
<dbReference type="InterPro" id="IPR017927">
    <property type="entry name" value="FAD-bd_FR_type"/>
</dbReference>
<dbReference type="InterPro" id="IPR007037">
    <property type="entry name" value="SIP_rossman_dom"/>
</dbReference>
<protein>
    <submittedName>
        <fullName evidence="2">SIP domain-containing protein</fullName>
    </submittedName>
</protein>
<reference evidence="2 3" key="1">
    <citation type="submission" date="2020-01" db="EMBL/GenBank/DDBJ databases">
        <title>Investigation of new actinobacteria for the biodesulphurisation of diesel fuel.</title>
        <authorList>
            <person name="Athi Narayanan S.M."/>
        </authorList>
    </citation>
    <scope>NUCLEOTIDE SEQUENCE [LARGE SCALE GENOMIC DNA]</scope>
    <source>
        <strain evidence="2 3">213E</strain>
    </source>
</reference>
<dbReference type="Gene3D" id="2.40.30.10">
    <property type="entry name" value="Translation factors"/>
    <property type="match status" value="1"/>
</dbReference>
<evidence type="ECO:0000313" key="2">
    <source>
        <dbReference type="EMBL" id="NDK90569.1"/>
    </source>
</evidence>